<evidence type="ECO:0000313" key="1">
    <source>
        <dbReference type="EMBL" id="CAZ97512.1"/>
    </source>
</evidence>
<evidence type="ECO:0000313" key="2">
    <source>
        <dbReference type="Proteomes" id="UP000008898"/>
    </source>
</evidence>
<organism evidence="1 2">
    <name type="scientific">Zobellia galactanivorans (strain DSM 12802 / CCUG 47099 / CIP 106680 / NCIMB 13871 / Dsij)</name>
    <dbReference type="NCBI Taxonomy" id="63186"/>
    <lineage>
        <taxon>Bacteria</taxon>
        <taxon>Pseudomonadati</taxon>
        <taxon>Bacteroidota</taxon>
        <taxon>Flavobacteriia</taxon>
        <taxon>Flavobacteriales</taxon>
        <taxon>Flavobacteriaceae</taxon>
        <taxon>Zobellia</taxon>
    </lineage>
</organism>
<protein>
    <submittedName>
        <fullName evidence="1">Uncharacterized protein</fullName>
    </submittedName>
</protein>
<accession>G0L8F0</accession>
<sequence length="69" mass="8237">MQLKEIQKTDFKVSGHRNQRAVFIFKGSKCWIVLEKIQEIRMSVDVYFDVGFFKNQKLVLSRAMQEPDR</sequence>
<dbReference type="AlphaFoldDB" id="G0L8F0"/>
<dbReference type="EMBL" id="FP476056">
    <property type="protein sequence ID" value="CAZ97512.1"/>
    <property type="molecule type" value="Genomic_DNA"/>
</dbReference>
<dbReference type="HOGENOM" id="CLU_2775141_0_0_10"/>
<proteinExistence type="predicted"/>
<gene>
    <name evidence="1" type="ordered locus">zobellia_3374</name>
</gene>
<reference evidence="1 2" key="2">
    <citation type="journal article" date="2012" name="Environ. Microbiol.">
        <title>Characterization of the first alginolytic operons in a marine bacterium: from their emergence in marine Flavobacteriia to their independent transfers to marine Proteobacteria and human gut Bacteroides.</title>
        <authorList>
            <person name="Thomas F."/>
            <person name="Barbeyron T."/>
            <person name="Tonon T."/>
            <person name="Genicot S."/>
            <person name="Czjzek M."/>
            <person name="Michel G."/>
        </authorList>
    </citation>
    <scope>NUCLEOTIDE SEQUENCE [LARGE SCALE GENOMIC DNA]</scope>
    <source>
        <strain evidence="2">DSM 12802 / CCUG 47099 / CIP 106680 / NCIMB 13871 / Dsij</strain>
    </source>
</reference>
<keyword evidence="2" id="KW-1185">Reference proteome</keyword>
<dbReference type="Proteomes" id="UP000008898">
    <property type="component" value="Chromosome"/>
</dbReference>
<dbReference type="KEGG" id="zga:ZOBELLIA_3374"/>
<reference evidence="2" key="1">
    <citation type="submission" date="2009-07" db="EMBL/GenBank/DDBJ databases">
        <title>Complete genome sequence of Zobellia galactanivorans Dsij.</title>
        <authorList>
            <consortium name="Genoscope - CEA"/>
        </authorList>
    </citation>
    <scope>NUCLEOTIDE SEQUENCE [LARGE SCALE GENOMIC DNA]</scope>
    <source>
        <strain evidence="2">DSM 12802 / CCUG 47099 / CIP 106680 / NCIMB 13871 / Dsij</strain>
    </source>
</reference>
<name>G0L8F0_ZOBGA</name>